<reference evidence="1 2" key="1">
    <citation type="submission" date="2021-06" db="EMBL/GenBank/DDBJ databases">
        <title>Caerostris darwini draft genome.</title>
        <authorList>
            <person name="Kono N."/>
            <person name="Arakawa K."/>
        </authorList>
    </citation>
    <scope>NUCLEOTIDE SEQUENCE [LARGE SCALE GENOMIC DNA]</scope>
</reference>
<evidence type="ECO:0000313" key="2">
    <source>
        <dbReference type="Proteomes" id="UP001054837"/>
    </source>
</evidence>
<gene>
    <name evidence="1" type="ORF">CDAR_30641</name>
</gene>
<organism evidence="1 2">
    <name type="scientific">Caerostris darwini</name>
    <dbReference type="NCBI Taxonomy" id="1538125"/>
    <lineage>
        <taxon>Eukaryota</taxon>
        <taxon>Metazoa</taxon>
        <taxon>Ecdysozoa</taxon>
        <taxon>Arthropoda</taxon>
        <taxon>Chelicerata</taxon>
        <taxon>Arachnida</taxon>
        <taxon>Araneae</taxon>
        <taxon>Araneomorphae</taxon>
        <taxon>Entelegynae</taxon>
        <taxon>Araneoidea</taxon>
        <taxon>Araneidae</taxon>
        <taxon>Caerostris</taxon>
    </lineage>
</organism>
<accession>A0AAV4U4K7</accession>
<name>A0AAV4U4K7_9ARAC</name>
<proteinExistence type="predicted"/>
<evidence type="ECO:0000313" key="1">
    <source>
        <dbReference type="EMBL" id="GIY52676.1"/>
    </source>
</evidence>
<dbReference type="Proteomes" id="UP001054837">
    <property type="component" value="Unassembled WGS sequence"/>
</dbReference>
<sequence length="144" mass="16075">MRKKNLISDDSRYQKSTRLVIDARCALIGNTTRLLACVKHMRDLYASVLVVVETRGLDVTANGVASDAGLTWITRQQQLVYGRRILSVKCSSLTLPRPLQLGDKDPHTPPIPPGAPLTRVARTTLRRKHHPNSLPKITSLFTRI</sequence>
<keyword evidence="2" id="KW-1185">Reference proteome</keyword>
<protein>
    <submittedName>
        <fullName evidence="1">Uncharacterized protein</fullName>
    </submittedName>
</protein>
<dbReference type="AlphaFoldDB" id="A0AAV4U4K7"/>
<dbReference type="EMBL" id="BPLQ01010696">
    <property type="protein sequence ID" value="GIY52676.1"/>
    <property type="molecule type" value="Genomic_DNA"/>
</dbReference>
<comment type="caution">
    <text evidence="1">The sequence shown here is derived from an EMBL/GenBank/DDBJ whole genome shotgun (WGS) entry which is preliminary data.</text>
</comment>